<feature type="region of interest" description="Disordered" evidence="1">
    <location>
        <begin position="1"/>
        <end position="21"/>
    </location>
</feature>
<protein>
    <submittedName>
        <fullName evidence="2">Uncharacterized protein</fullName>
    </submittedName>
</protein>
<evidence type="ECO:0000313" key="2">
    <source>
        <dbReference type="EMBL" id="KAG1766352.1"/>
    </source>
</evidence>
<accession>A0A9P7CXD7</accession>
<dbReference type="AlphaFoldDB" id="A0A9P7CXD7"/>
<gene>
    <name evidence="2" type="ORF">EV702DRAFT_1150637</name>
</gene>
<evidence type="ECO:0000256" key="1">
    <source>
        <dbReference type="SAM" id="MobiDB-lite"/>
    </source>
</evidence>
<organism evidence="2 3">
    <name type="scientific">Suillus placidus</name>
    <dbReference type="NCBI Taxonomy" id="48579"/>
    <lineage>
        <taxon>Eukaryota</taxon>
        <taxon>Fungi</taxon>
        <taxon>Dikarya</taxon>
        <taxon>Basidiomycota</taxon>
        <taxon>Agaricomycotina</taxon>
        <taxon>Agaricomycetes</taxon>
        <taxon>Agaricomycetidae</taxon>
        <taxon>Boletales</taxon>
        <taxon>Suillineae</taxon>
        <taxon>Suillaceae</taxon>
        <taxon>Suillus</taxon>
    </lineage>
</organism>
<dbReference type="OrthoDB" id="2959034at2759"/>
<keyword evidence="3" id="KW-1185">Reference proteome</keyword>
<dbReference type="EMBL" id="JABBWD010000097">
    <property type="protein sequence ID" value="KAG1766352.1"/>
    <property type="molecule type" value="Genomic_DNA"/>
</dbReference>
<sequence>MCTLSLATTSMATDDDDSSSIATAPPSYDTAISANPIQCNQSSVFPFRRMKQKRAAVLSRIRDIVLAPNFIPSSVAPDLNACAAALPAAELSDILTKLNIEGHTALYWAIVNDRPQALWAFCKLISSFPPVCVSDMRMACMITSDNAMFMSLNLGGQSEIRRVRRILDCPPDKIEVQICDEPTNQFNVVLQIRMFQKRLRISTSTNHLYYEFVAGGRIWWLRFLVRTAISPRIIHAELGLSQHSYPARPNAALLIKAHSRTPGPATPPEALKIPLSLTDTKFLALGPWRSTKGIDLALPPDMTWCMSNDLGDWVMHK</sequence>
<proteinExistence type="predicted"/>
<name>A0A9P7CXD7_9AGAM</name>
<dbReference type="Proteomes" id="UP000714275">
    <property type="component" value="Unassembled WGS sequence"/>
</dbReference>
<evidence type="ECO:0000313" key="3">
    <source>
        <dbReference type="Proteomes" id="UP000714275"/>
    </source>
</evidence>
<comment type="caution">
    <text evidence="2">The sequence shown here is derived from an EMBL/GenBank/DDBJ whole genome shotgun (WGS) entry which is preliminary data.</text>
</comment>
<reference evidence="2" key="1">
    <citation type="journal article" date="2020" name="New Phytol.">
        <title>Comparative genomics reveals dynamic genome evolution in host specialist ectomycorrhizal fungi.</title>
        <authorList>
            <person name="Lofgren L.A."/>
            <person name="Nguyen N.H."/>
            <person name="Vilgalys R."/>
            <person name="Ruytinx J."/>
            <person name="Liao H.L."/>
            <person name="Branco S."/>
            <person name="Kuo A."/>
            <person name="LaButti K."/>
            <person name="Lipzen A."/>
            <person name="Andreopoulos W."/>
            <person name="Pangilinan J."/>
            <person name="Riley R."/>
            <person name="Hundley H."/>
            <person name="Na H."/>
            <person name="Barry K."/>
            <person name="Grigoriev I.V."/>
            <person name="Stajich J.E."/>
            <person name="Kennedy P.G."/>
        </authorList>
    </citation>
    <scope>NUCLEOTIDE SEQUENCE</scope>
    <source>
        <strain evidence="2">DOB743</strain>
    </source>
</reference>